<dbReference type="Pfam" id="PF25954">
    <property type="entry name" value="Beta-barrel_RND_2"/>
    <property type="match status" value="1"/>
</dbReference>
<feature type="domain" description="CusB-like beta-barrel" evidence="10">
    <location>
        <begin position="262"/>
        <end position="302"/>
    </location>
</feature>
<comment type="subcellular location">
    <subcellularLocation>
        <location evidence="1">Membrane</location>
        <topology evidence="1">Single-pass membrane protein</topology>
    </subcellularLocation>
</comment>
<dbReference type="InterPro" id="IPR058625">
    <property type="entry name" value="MdtA-like_BSH"/>
</dbReference>
<dbReference type="SUPFAM" id="SSF111369">
    <property type="entry name" value="HlyD-like secretion proteins"/>
    <property type="match status" value="2"/>
</dbReference>
<protein>
    <submittedName>
        <fullName evidence="11">Multidrug resistance efflux pump</fullName>
    </submittedName>
</protein>
<keyword evidence="5 8" id="KW-0472">Membrane</keyword>
<dbReference type="Gene3D" id="2.40.30.170">
    <property type="match status" value="1"/>
</dbReference>
<dbReference type="AlphaFoldDB" id="A0A1H1NGI9"/>
<keyword evidence="3 8" id="KW-0812">Transmembrane</keyword>
<sequence>MSTAEQNESQPTSADATPVATASELPSAQKSVARGGVGILLLIVVMLVWHLLADRFTPYTSQARVQGYVVGVAPKVSGVLTDVWVANNERVSEGQKLFAVDRSQYEIALGRANADLSSTRNQVGAGDAGVTVARANLQAAQAGQLKAEQDYTRLKRLREDDPGTISQRRLEVSQATLAQARAQVAAAKADIERAIEQKGGVSEDDNALLLTAQAGVDKAQLDLDNTTVLAQSDGVITDMRADIGQFAAAGNPVMTLVAVQDVWINAEFTENNLGHLTPGTAVEIVLDSLPGQVFSGRIRNIGVGISAGSAPPPGALPSVQNNRDWLRQAQRFPVQVEFDQPITPALLRQLRVGGQASVMAYVEGHAVLSLLGKAYLRLLSYLTYAF</sequence>
<feature type="transmembrane region" description="Helical" evidence="8">
    <location>
        <begin position="32"/>
        <end position="52"/>
    </location>
</feature>
<dbReference type="OrthoDB" id="286173at2"/>
<gene>
    <name evidence="11" type="ORF">SAMN05216271_0872</name>
</gene>
<dbReference type="InterPro" id="IPR050739">
    <property type="entry name" value="MFP"/>
</dbReference>
<dbReference type="PANTHER" id="PTHR30386">
    <property type="entry name" value="MEMBRANE FUSION SUBUNIT OF EMRAB-TOLC MULTIDRUG EFFLUX PUMP"/>
    <property type="match status" value="1"/>
</dbReference>
<evidence type="ECO:0000256" key="7">
    <source>
        <dbReference type="SAM" id="MobiDB-lite"/>
    </source>
</evidence>
<comment type="similarity">
    <text evidence="2">Belongs to the membrane fusion protein (MFP) (TC 8.A.1) family.</text>
</comment>
<feature type="coiled-coil region" evidence="6">
    <location>
        <begin position="170"/>
        <end position="197"/>
    </location>
</feature>
<evidence type="ECO:0000256" key="5">
    <source>
        <dbReference type="ARBA" id="ARBA00023136"/>
    </source>
</evidence>
<feature type="domain" description="Multidrug resistance protein MdtA-like barrel-sandwich hybrid" evidence="9">
    <location>
        <begin position="69"/>
        <end position="257"/>
    </location>
</feature>
<keyword evidence="4 8" id="KW-1133">Transmembrane helix</keyword>
<feature type="compositionally biased region" description="Polar residues" evidence="7">
    <location>
        <begin position="1"/>
        <end position="15"/>
    </location>
</feature>
<dbReference type="RefSeq" id="WP_092284188.1">
    <property type="nucleotide sequence ID" value="NZ_LT629763.1"/>
</dbReference>
<dbReference type="InterPro" id="IPR058792">
    <property type="entry name" value="Beta-barrel_RND_2"/>
</dbReference>
<dbReference type="Gene3D" id="1.10.287.470">
    <property type="entry name" value="Helix hairpin bin"/>
    <property type="match status" value="1"/>
</dbReference>
<reference evidence="12" key="1">
    <citation type="submission" date="2016-10" db="EMBL/GenBank/DDBJ databases">
        <authorList>
            <person name="Varghese N."/>
            <person name="Submissions S."/>
        </authorList>
    </citation>
    <scope>NUCLEOTIDE SEQUENCE [LARGE SCALE GENOMIC DNA]</scope>
    <source>
        <strain evidence="12">JCM 14963</strain>
    </source>
</reference>
<proteinExistence type="inferred from homology"/>
<evidence type="ECO:0000256" key="2">
    <source>
        <dbReference type="ARBA" id="ARBA00009477"/>
    </source>
</evidence>
<name>A0A1H1NGI9_9GAMM</name>
<evidence type="ECO:0000256" key="3">
    <source>
        <dbReference type="ARBA" id="ARBA00022692"/>
    </source>
</evidence>
<dbReference type="EMBL" id="LT629763">
    <property type="protein sequence ID" value="SDR97940.1"/>
    <property type="molecule type" value="Genomic_DNA"/>
</dbReference>
<evidence type="ECO:0000256" key="6">
    <source>
        <dbReference type="SAM" id="Coils"/>
    </source>
</evidence>
<evidence type="ECO:0000313" key="12">
    <source>
        <dbReference type="Proteomes" id="UP000243413"/>
    </source>
</evidence>
<dbReference type="Proteomes" id="UP000243413">
    <property type="component" value="Chromosome I"/>
</dbReference>
<dbReference type="Pfam" id="PF25917">
    <property type="entry name" value="BSH_RND"/>
    <property type="match status" value="1"/>
</dbReference>
<organism evidence="11 12">
    <name type="scientific">Halopseudomonas sabulinigri</name>
    <dbReference type="NCBI Taxonomy" id="472181"/>
    <lineage>
        <taxon>Bacteria</taxon>
        <taxon>Pseudomonadati</taxon>
        <taxon>Pseudomonadota</taxon>
        <taxon>Gammaproteobacteria</taxon>
        <taxon>Pseudomonadales</taxon>
        <taxon>Pseudomonadaceae</taxon>
        <taxon>Halopseudomonas</taxon>
    </lineage>
</organism>
<dbReference type="PANTHER" id="PTHR30386:SF26">
    <property type="entry name" value="TRANSPORT PROTEIN COMB"/>
    <property type="match status" value="1"/>
</dbReference>
<keyword evidence="6" id="KW-0175">Coiled coil</keyword>
<evidence type="ECO:0000313" key="11">
    <source>
        <dbReference type="EMBL" id="SDR97940.1"/>
    </source>
</evidence>
<evidence type="ECO:0000256" key="1">
    <source>
        <dbReference type="ARBA" id="ARBA00004167"/>
    </source>
</evidence>
<dbReference type="GO" id="GO:0016020">
    <property type="term" value="C:membrane"/>
    <property type="evidence" value="ECO:0007669"/>
    <property type="project" value="UniProtKB-SubCell"/>
</dbReference>
<feature type="region of interest" description="Disordered" evidence="7">
    <location>
        <begin position="1"/>
        <end position="22"/>
    </location>
</feature>
<evidence type="ECO:0000259" key="9">
    <source>
        <dbReference type="Pfam" id="PF25917"/>
    </source>
</evidence>
<evidence type="ECO:0000259" key="10">
    <source>
        <dbReference type="Pfam" id="PF25954"/>
    </source>
</evidence>
<dbReference type="STRING" id="472181.SAMN05216271_0872"/>
<accession>A0A1H1NGI9</accession>
<evidence type="ECO:0000256" key="4">
    <source>
        <dbReference type="ARBA" id="ARBA00022989"/>
    </source>
</evidence>
<evidence type="ECO:0000256" key="8">
    <source>
        <dbReference type="SAM" id="Phobius"/>
    </source>
</evidence>